<keyword evidence="11" id="KW-0436">Ligase</keyword>
<dbReference type="EC" id="6.3.5.4" evidence="3"/>
<feature type="domain" description="Glutamine amidotransferase type-2" evidence="10">
    <location>
        <begin position="2"/>
        <end position="207"/>
    </location>
</feature>
<evidence type="ECO:0000256" key="6">
    <source>
        <dbReference type="ARBA" id="ARBA00022962"/>
    </source>
</evidence>
<dbReference type="PIRSF" id="PIRSF001589">
    <property type="entry name" value="Asn_synthetase_glu-h"/>
    <property type="match status" value="1"/>
</dbReference>
<organism evidence="11">
    <name type="scientific">uncultured Sulfurovum sp</name>
    <dbReference type="NCBI Taxonomy" id="269237"/>
    <lineage>
        <taxon>Bacteria</taxon>
        <taxon>Pseudomonadati</taxon>
        <taxon>Campylobacterota</taxon>
        <taxon>Epsilonproteobacteria</taxon>
        <taxon>Campylobacterales</taxon>
        <taxon>Sulfurovaceae</taxon>
        <taxon>Sulfurovum</taxon>
        <taxon>environmental samples</taxon>
    </lineage>
</organism>
<dbReference type="EMBL" id="CACVAR010000166">
    <property type="protein sequence ID" value="CAA6807587.1"/>
    <property type="molecule type" value="Genomic_DNA"/>
</dbReference>
<evidence type="ECO:0000256" key="2">
    <source>
        <dbReference type="ARBA" id="ARBA00005752"/>
    </source>
</evidence>
<feature type="binding site" evidence="9">
    <location>
        <position position="95"/>
    </location>
    <ligand>
        <name>L-glutamine</name>
        <dbReference type="ChEBI" id="CHEBI:58359"/>
    </ligand>
</feature>
<dbReference type="CDD" id="cd00712">
    <property type="entry name" value="AsnB"/>
    <property type="match status" value="1"/>
</dbReference>
<protein>
    <recommendedName>
        <fullName evidence="3">asparagine synthase (glutamine-hydrolyzing)</fullName>
        <ecNumber evidence="3">6.3.5.4</ecNumber>
    </recommendedName>
</protein>
<comment type="similarity">
    <text evidence="2">Belongs to the asparagine synthetase family.</text>
</comment>
<dbReference type="SUPFAM" id="SSF56235">
    <property type="entry name" value="N-terminal nucleophile aminohydrolases (Ntn hydrolases)"/>
    <property type="match status" value="1"/>
</dbReference>
<evidence type="ECO:0000259" key="10">
    <source>
        <dbReference type="PROSITE" id="PS51278"/>
    </source>
</evidence>
<dbReference type="PROSITE" id="PS51278">
    <property type="entry name" value="GATASE_TYPE_2"/>
    <property type="match status" value="1"/>
</dbReference>
<evidence type="ECO:0000256" key="8">
    <source>
        <dbReference type="PIRSR" id="PIRSR001589-1"/>
    </source>
</evidence>
<dbReference type="InterPro" id="IPR051786">
    <property type="entry name" value="ASN_synthetase/amidase"/>
</dbReference>
<dbReference type="PANTHER" id="PTHR43284:SF1">
    <property type="entry name" value="ASPARAGINE SYNTHETASE"/>
    <property type="match status" value="1"/>
</dbReference>
<evidence type="ECO:0000256" key="4">
    <source>
        <dbReference type="ARBA" id="ARBA00022741"/>
    </source>
</evidence>
<evidence type="ECO:0000256" key="3">
    <source>
        <dbReference type="ARBA" id="ARBA00012737"/>
    </source>
</evidence>
<sequence length="617" mass="71075">MCGILGSVNKSFEKDTLALINHRGPDDSDIIDFKIEDKHLYFGHVRLSIQDLSEAGHQPMYSADKKFIIIFNGEVYNHLELRKKLDDITFKGHSDTETIVNYIAKYGIESVSDLNGIFAFSFVDIEAQKLYLVRDRFGVKPLYYYHENSELVYASEMKPILKIFSKLEANLDAINEYLVLRYNPSPKTVVKGVSKLYPGEVLIYDLKQSSLEKLFNMNASLISNIKIDNHKSEAYWVDAIGEKLEQAVECQMIGDVEVGSFLSGGIDSALITAIASKYSKSKIKTFCIGFNGSEIFNEANDARRSAEILGTEHYDVIANSEAYMQDLITATYINEEPNGTENTFAQYEVSKLGAEHTKVILAGQGADEIFMGYGKYSGELKRDKYLLLIKLLKQFKFFFSNPKYHKLQRALYALTEENTLKRFEKIYTVYREDEKQRLLGKLSKNEETSLDYFYNLIPESLSALDKMSILDTYTSLSDELLLYGDKMTMATSIEMRVPFLDNDLVALAQKIPHKYKIKDGVHKYILKEVAKKYLPEEIINRPKKGFDMPSLEWFQGNLNSEIYELLCSKESLITNYMDKNEIESIILKYKHKKEFDVRKIYLLMNIEHLLRLLNKKW</sequence>
<dbReference type="InterPro" id="IPR006426">
    <property type="entry name" value="Asn_synth_AEB"/>
</dbReference>
<dbReference type="Pfam" id="PF00733">
    <property type="entry name" value="Asn_synthase"/>
    <property type="match status" value="1"/>
</dbReference>
<dbReference type="Pfam" id="PF13537">
    <property type="entry name" value="GATase_7"/>
    <property type="match status" value="1"/>
</dbReference>
<proteinExistence type="inferred from homology"/>
<evidence type="ECO:0000256" key="9">
    <source>
        <dbReference type="PIRSR" id="PIRSR001589-2"/>
    </source>
</evidence>
<gene>
    <name evidence="11" type="ORF">HELGO_WM14895</name>
</gene>
<accession>A0A6S6SWB5</accession>
<dbReference type="InterPro" id="IPR014729">
    <property type="entry name" value="Rossmann-like_a/b/a_fold"/>
</dbReference>
<name>A0A6S6SWB5_9BACT</name>
<comment type="pathway">
    <text evidence="1">Amino-acid biosynthesis; L-asparagine biosynthesis; L-asparagine from L-aspartate (L-Gln route): step 1/1.</text>
</comment>
<dbReference type="GO" id="GO:0006529">
    <property type="term" value="P:asparagine biosynthetic process"/>
    <property type="evidence" value="ECO:0007669"/>
    <property type="project" value="UniProtKB-KW"/>
</dbReference>
<dbReference type="GO" id="GO:0005524">
    <property type="term" value="F:ATP binding"/>
    <property type="evidence" value="ECO:0007669"/>
    <property type="project" value="UniProtKB-KW"/>
</dbReference>
<dbReference type="AlphaFoldDB" id="A0A6S6SWB5"/>
<keyword evidence="6 8" id="KW-0315">Glutamine amidotransferase</keyword>
<dbReference type="GO" id="GO:0004066">
    <property type="term" value="F:asparagine synthase (glutamine-hydrolyzing) activity"/>
    <property type="evidence" value="ECO:0007669"/>
    <property type="project" value="UniProtKB-EC"/>
</dbReference>
<dbReference type="GO" id="GO:0005829">
    <property type="term" value="C:cytosol"/>
    <property type="evidence" value="ECO:0007669"/>
    <property type="project" value="TreeGrafter"/>
</dbReference>
<dbReference type="Gene3D" id="3.40.50.620">
    <property type="entry name" value="HUPs"/>
    <property type="match status" value="1"/>
</dbReference>
<dbReference type="NCBIfam" id="TIGR01536">
    <property type="entry name" value="asn_synth_AEB"/>
    <property type="match status" value="1"/>
</dbReference>
<feature type="active site" description="For GATase activity" evidence="8">
    <location>
        <position position="2"/>
    </location>
</feature>
<evidence type="ECO:0000256" key="1">
    <source>
        <dbReference type="ARBA" id="ARBA00005187"/>
    </source>
</evidence>
<evidence type="ECO:0000256" key="5">
    <source>
        <dbReference type="ARBA" id="ARBA00022840"/>
    </source>
</evidence>
<feature type="binding site" evidence="9">
    <location>
        <position position="288"/>
    </location>
    <ligand>
        <name>ATP</name>
        <dbReference type="ChEBI" id="CHEBI:30616"/>
    </ligand>
</feature>
<reference evidence="11" key="1">
    <citation type="submission" date="2020-01" db="EMBL/GenBank/DDBJ databases">
        <authorList>
            <person name="Meier V. D."/>
            <person name="Meier V D."/>
        </authorList>
    </citation>
    <scope>NUCLEOTIDE SEQUENCE</scope>
    <source>
        <strain evidence="11">HLG_WM_MAG_03</strain>
    </source>
</reference>
<comment type="catalytic activity">
    <reaction evidence="7">
        <text>L-aspartate + L-glutamine + ATP + H2O = L-asparagine + L-glutamate + AMP + diphosphate + H(+)</text>
        <dbReference type="Rhea" id="RHEA:12228"/>
        <dbReference type="ChEBI" id="CHEBI:15377"/>
        <dbReference type="ChEBI" id="CHEBI:15378"/>
        <dbReference type="ChEBI" id="CHEBI:29985"/>
        <dbReference type="ChEBI" id="CHEBI:29991"/>
        <dbReference type="ChEBI" id="CHEBI:30616"/>
        <dbReference type="ChEBI" id="CHEBI:33019"/>
        <dbReference type="ChEBI" id="CHEBI:58048"/>
        <dbReference type="ChEBI" id="CHEBI:58359"/>
        <dbReference type="ChEBI" id="CHEBI:456215"/>
        <dbReference type="EC" id="6.3.5.4"/>
    </reaction>
</comment>
<evidence type="ECO:0000256" key="7">
    <source>
        <dbReference type="ARBA" id="ARBA00048741"/>
    </source>
</evidence>
<dbReference type="InterPro" id="IPR017932">
    <property type="entry name" value="GATase_2_dom"/>
</dbReference>
<dbReference type="CDD" id="cd01991">
    <property type="entry name" value="Asn_synthase_B_C"/>
    <property type="match status" value="1"/>
</dbReference>
<keyword evidence="4 9" id="KW-0547">Nucleotide-binding</keyword>
<dbReference type="SUPFAM" id="SSF52402">
    <property type="entry name" value="Adenine nucleotide alpha hydrolases-like"/>
    <property type="match status" value="1"/>
</dbReference>
<keyword evidence="8" id="KW-0061">Asparagine biosynthesis</keyword>
<evidence type="ECO:0000313" key="11">
    <source>
        <dbReference type="EMBL" id="CAA6807587.1"/>
    </source>
</evidence>
<dbReference type="InterPro" id="IPR029055">
    <property type="entry name" value="Ntn_hydrolases_N"/>
</dbReference>
<dbReference type="InterPro" id="IPR033738">
    <property type="entry name" value="AsnB_N"/>
</dbReference>
<dbReference type="Gene3D" id="3.60.20.10">
    <property type="entry name" value="Glutamine Phosphoribosylpyrophosphate, subunit 1, domain 1"/>
    <property type="match status" value="1"/>
</dbReference>
<keyword evidence="8" id="KW-0028">Amino-acid biosynthesis</keyword>
<dbReference type="InterPro" id="IPR001962">
    <property type="entry name" value="Asn_synthase"/>
</dbReference>
<keyword evidence="5 9" id="KW-0067">ATP-binding</keyword>
<dbReference type="PANTHER" id="PTHR43284">
    <property type="entry name" value="ASPARAGINE SYNTHETASE (GLUTAMINE-HYDROLYZING)"/>
    <property type="match status" value="1"/>
</dbReference>